<dbReference type="PANTHER" id="PTHR14140">
    <property type="entry name" value="E3 UBIQUITIN-PROTEIN LIGASE UHRF-RELATED"/>
    <property type="match status" value="1"/>
</dbReference>
<keyword evidence="7" id="KW-0833">Ubl conjugation pathway</keyword>
<dbReference type="Gene3D" id="3.10.20.90">
    <property type="entry name" value="Phosphatidylinositol 3-kinase Catalytic Subunit, Chain A, domain 1"/>
    <property type="match status" value="1"/>
</dbReference>
<evidence type="ECO:0000256" key="9">
    <source>
        <dbReference type="ARBA" id="ARBA00023125"/>
    </source>
</evidence>
<evidence type="ECO:0000259" key="18">
    <source>
        <dbReference type="PROSITE" id="PS51015"/>
    </source>
</evidence>
<dbReference type="Pfam" id="PF02182">
    <property type="entry name" value="SAD_SRA"/>
    <property type="match status" value="1"/>
</dbReference>
<dbReference type="InterPro" id="IPR019787">
    <property type="entry name" value="Znf_PHD-finger"/>
</dbReference>
<evidence type="ECO:0000256" key="7">
    <source>
        <dbReference type="ARBA" id="ARBA00022786"/>
    </source>
</evidence>
<dbReference type="Pfam" id="PF13923">
    <property type="entry name" value="zf-C3HC4_2"/>
    <property type="match status" value="1"/>
</dbReference>
<dbReference type="InterPro" id="IPR015947">
    <property type="entry name" value="PUA-like_sf"/>
</dbReference>
<evidence type="ECO:0000256" key="13">
    <source>
        <dbReference type="PROSITE-ProRule" id="PRU00358"/>
    </source>
</evidence>
<dbReference type="SUPFAM" id="SSF88697">
    <property type="entry name" value="PUA domain-like"/>
    <property type="match status" value="1"/>
</dbReference>
<dbReference type="EMBL" id="CAJVPY010001705">
    <property type="protein sequence ID" value="CAG8533122.1"/>
    <property type="molecule type" value="Genomic_DNA"/>
</dbReference>
<dbReference type="SMART" id="SM00466">
    <property type="entry name" value="SRA"/>
    <property type="match status" value="1"/>
</dbReference>
<dbReference type="SUPFAM" id="SSF54236">
    <property type="entry name" value="Ubiquitin-like"/>
    <property type="match status" value="1"/>
</dbReference>
<evidence type="ECO:0000256" key="5">
    <source>
        <dbReference type="ARBA" id="ARBA00022723"/>
    </source>
</evidence>
<reference evidence="19" key="1">
    <citation type="submission" date="2021-06" db="EMBL/GenBank/DDBJ databases">
        <authorList>
            <person name="Kallberg Y."/>
            <person name="Tangrot J."/>
            <person name="Rosling A."/>
        </authorList>
    </citation>
    <scope>NUCLEOTIDE SEQUENCE</scope>
    <source>
        <strain evidence="19">MA453B</strain>
    </source>
</reference>
<dbReference type="InterPro" id="IPR029071">
    <property type="entry name" value="Ubiquitin-like_domsf"/>
</dbReference>
<dbReference type="InterPro" id="IPR045134">
    <property type="entry name" value="UHRF1/2-like"/>
</dbReference>
<evidence type="ECO:0000256" key="14">
    <source>
        <dbReference type="SAM" id="MobiDB-lite"/>
    </source>
</evidence>
<dbReference type="SMART" id="SM00184">
    <property type="entry name" value="RING"/>
    <property type="match status" value="2"/>
</dbReference>
<dbReference type="CDD" id="cd15525">
    <property type="entry name" value="PHD_UHRF1_2"/>
    <property type="match status" value="1"/>
</dbReference>
<keyword evidence="9" id="KW-0238">DNA-binding</keyword>
<evidence type="ECO:0000256" key="1">
    <source>
        <dbReference type="ARBA" id="ARBA00000900"/>
    </source>
</evidence>
<dbReference type="GO" id="GO:0003677">
    <property type="term" value="F:DNA binding"/>
    <property type="evidence" value="ECO:0007669"/>
    <property type="project" value="UniProtKB-KW"/>
</dbReference>
<dbReference type="SUPFAM" id="SSF57850">
    <property type="entry name" value="RING/U-box"/>
    <property type="match status" value="1"/>
</dbReference>
<evidence type="ECO:0000259" key="17">
    <source>
        <dbReference type="PROSITE" id="PS50089"/>
    </source>
</evidence>
<evidence type="ECO:0000256" key="6">
    <source>
        <dbReference type="ARBA" id="ARBA00022771"/>
    </source>
</evidence>
<feature type="domain" description="YDG" evidence="18">
    <location>
        <begin position="374"/>
        <end position="539"/>
    </location>
</feature>
<dbReference type="PROSITE" id="PS50089">
    <property type="entry name" value="ZF_RING_2"/>
    <property type="match status" value="2"/>
</dbReference>
<dbReference type="SUPFAM" id="SSF57903">
    <property type="entry name" value="FYVE/PHD zinc finger"/>
    <property type="match status" value="1"/>
</dbReference>
<evidence type="ECO:0000313" key="20">
    <source>
        <dbReference type="Proteomes" id="UP000789405"/>
    </source>
</evidence>
<feature type="domain" description="RING-type" evidence="17">
    <location>
        <begin position="275"/>
        <end position="320"/>
    </location>
</feature>
<dbReference type="Gene3D" id="3.30.40.10">
    <property type="entry name" value="Zinc/RING finger domain, C3HC4 (zinc finger)"/>
    <property type="match status" value="2"/>
</dbReference>
<feature type="domain" description="Ubiquitin-like" evidence="16">
    <location>
        <begin position="135"/>
        <end position="206"/>
    </location>
</feature>
<sequence length="727" mass="82773">MVRIYLRPDQLEIQKTTREETDITEEGLILFDLQGDIKTIDPKVSKIGSLTFENGIPILQVGQWYITGKVTELEKPIMVIKKRETTHPTDSPGRRVESLIAERLEDLNIMDSHENIDYDIVQIFKKAYTLQDKNMFIFVVAEGVEKVQIECDLTDNIQDLRTLIAKEFKNKRYPPETQRLFFGGKQLEDGFTLFHYNIRHQSTVQLFKKVVITEEILEPNLPATSLQEASSSSNNEDNEVHVEPTLVIQPAEYEEEYVCNECNNNARKKCKECGCNVCGQKDDEEHTVVCDECQYYFHFKCLKPPLITLPEDDWYCPECKHNDNDVILAGQGLDLKKSKKSKMPSATQTKKWGGGVACMGRSKICEIVDPEHFGAIPGIPVGYSWKYRLHCSESGVHRPLVSGIAGRSDVGAVSIVLSGGYPEDKDDGEEFVYTGSGGRDLKTGNKRTAPQTSDQELTKFNMALARTCNAPTDERKGAKAKNWKKSKPIRVCRSAGLSKHNPKYAPEDGIRYDGLYKLVEYWREKGKAGFYVWRFRMRRDDEEPAPWTKEGKKRITDLGLKMYLPEGFEFKKRSRDDSKDAKISKNGSSSGSTSSKKIKIDQKYDPPAALTKLINNDKKNDRAWKIVLSKEYKTLTEFISIVADEEFKCPVCLELVQAPITTPCTHNVCRDCLQRAFKADGHKCPQCRTEFNPNPDLFQVNEKLVAVLREIIPTYSYSDQKNKKIKA</sequence>
<dbReference type="GO" id="GO:0044027">
    <property type="term" value="P:negative regulation of gene expression via chromosomal CpG island methylation"/>
    <property type="evidence" value="ECO:0007669"/>
    <property type="project" value="TreeGrafter"/>
</dbReference>
<evidence type="ECO:0000256" key="3">
    <source>
        <dbReference type="ARBA" id="ARBA00012483"/>
    </source>
</evidence>
<feature type="domain" description="RING-type" evidence="17">
    <location>
        <begin position="649"/>
        <end position="688"/>
    </location>
</feature>
<dbReference type="GO" id="GO:0016567">
    <property type="term" value="P:protein ubiquitination"/>
    <property type="evidence" value="ECO:0007669"/>
    <property type="project" value="TreeGrafter"/>
</dbReference>
<dbReference type="PROSITE" id="PS51015">
    <property type="entry name" value="YDG"/>
    <property type="match status" value="1"/>
</dbReference>
<evidence type="ECO:0000256" key="8">
    <source>
        <dbReference type="ARBA" id="ARBA00022833"/>
    </source>
</evidence>
<dbReference type="PROSITE" id="PS50016">
    <property type="entry name" value="ZF_PHD_2"/>
    <property type="match status" value="1"/>
</dbReference>
<dbReference type="Pfam" id="PF00628">
    <property type="entry name" value="PHD"/>
    <property type="match status" value="1"/>
</dbReference>
<evidence type="ECO:0000259" key="15">
    <source>
        <dbReference type="PROSITE" id="PS50016"/>
    </source>
</evidence>
<dbReference type="OrthoDB" id="2270193at2759"/>
<gene>
    <name evidence="19" type="ORF">DERYTH_LOCUS4441</name>
</gene>
<comment type="pathway">
    <text evidence="2">Protein modification; protein ubiquitination.</text>
</comment>
<dbReference type="GO" id="GO:0008270">
    <property type="term" value="F:zinc ion binding"/>
    <property type="evidence" value="ECO:0007669"/>
    <property type="project" value="UniProtKB-KW"/>
</dbReference>
<evidence type="ECO:0000256" key="2">
    <source>
        <dbReference type="ARBA" id="ARBA00004906"/>
    </source>
</evidence>
<dbReference type="SMART" id="SM00213">
    <property type="entry name" value="UBQ"/>
    <property type="match status" value="1"/>
</dbReference>
<dbReference type="InterPro" id="IPR001841">
    <property type="entry name" value="Znf_RING"/>
</dbReference>
<dbReference type="PROSITE" id="PS00518">
    <property type="entry name" value="ZF_RING_1"/>
    <property type="match status" value="1"/>
</dbReference>
<keyword evidence="20" id="KW-1185">Reference proteome</keyword>
<dbReference type="InterPro" id="IPR013083">
    <property type="entry name" value="Znf_RING/FYVE/PHD"/>
</dbReference>
<comment type="catalytic activity">
    <reaction evidence="1">
        <text>S-ubiquitinyl-[E2 ubiquitin-conjugating enzyme]-L-cysteine + [acceptor protein]-L-lysine = [E2 ubiquitin-conjugating enzyme]-L-cysteine + N(6)-ubiquitinyl-[acceptor protein]-L-lysine.</text>
        <dbReference type="EC" id="2.3.2.27"/>
    </reaction>
</comment>
<evidence type="ECO:0000256" key="12">
    <source>
        <dbReference type="PROSITE-ProRule" id="PRU00175"/>
    </source>
</evidence>
<organism evidence="19 20">
    <name type="scientific">Dentiscutata erythropus</name>
    <dbReference type="NCBI Taxonomy" id="1348616"/>
    <lineage>
        <taxon>Eukaryota</taxon>
        <taxon>Fungi</taxon>
        <taxon>Fungi incertae sedis</taxon>
        <taxon>Mucoromycota</taxon>
        <taxon>Glomeromycotina</taxon>
        <taxon>Glomeromycetes</taxon>
        <taxon>Diversisporales</taxon>
        <taxon>Gigasporaceae</taxon>
        <taxon>Dentiscutata</taxon>
    </lineage>
</organism>
<dbReference type="InterPro" id="IPR000626">
    <property type="entry name" value="Ubiquitin-like_dom"/>
</dbReference>
<keyword evidence="11" id="KW-0131">Cell cycle</keyword>
<keyword evidence="5" id="KW-0479">Metal-binding</keyword>
<dbReference type="SMART" id="SM00249">
    <property type="entry name" value="PHD"/>
    <property type="match status" value="1"/>
</dbReference>
<comment type="caution">
    <text evidence="19">The sequence shown here is derived from an EMBL/GenBank/DDBJ whole genome shotgun (WGS) entry which is preliminary data.</text>
</comment>
<evidence type="ECO:0000313" key="19">
    <source>
        <dbReference type="EMBL" id="CAG8533122.1"/>
    </source>
</evidence>
<dbReference type="PANTHER" id="PTHR14140:SF45">
    <property type="entry name" value="RING-TYPE E3 UBIQUITIN TRANSFERASE"/>
    <property type="match status" value="1"/>
</dbReference>
<accession>A0A9N9AJF8</accession>
<keyword evidence="4" id="KW-0808">Transferase</keyword>
<dbReference type="InterPro" id="IPR001965">
    <property type="entry name" value="Znf_PHD"/>
</dbReference>
<dbReference type="AlphaFoldDB" id="A0A9N9AJF8"/>
<dbReference type="GO" id="GO:0005634">
    <property type="term" value="C:nucleus"/>
    <property type="evidence" value="ECO:0007669"/>
    <property type="project" value="UniProtKB-SubCell"/>
</dbReference>
<keyword evidence="10 13" id="KW-0539">Nucleus</keyword>
<evidence type="ECO:0000259" key="16">
    <source>
        <dbReference type="PROSITE" id="PS50053"/>
    </source>
</evidence>
<feature type="region of interest" description="Disordered" evidence="14">
    <location>
        <begin position="575"/>
        <end position="599"/>
    </location>
</feature>
<dbReference type="EC" id="2.3.2.27" evidence="3"/>
<dbReference type="InterPro" id="IPR011011">
    <property type="entry name" value="Znf_FYVE_PHD"/>
</dbReference>
<dbReference type="GO" id="GO:0061630">
    <property type="term" value="F:ubiquitin protein ligase activity"/>
    <property type="evidence" value="ECO:0007669"/>
    <property type="project" value="UniProtKB-EC"/>
</dbReference>
<evidence type="ECO:0000256" key="10">
    <source>
        <dbReference type="ARBA" id="ARBA00023242"/>
    </source>
</evidence>
<dbReference type="Proteomes" id="UP000789405">
    <property type="component" value="Unassembled WGS sequence"/>
</dbReference>
<protein>
    <recommendedName>
        <fullName evidence="3">RING-type E3 ubiquitin transferase</fullName>
        <ecNumber evidence="3">2.3.2.27</ecNumber>
    </recommendedName>
</protein>
<dbReference type="Pfam" id="PF00240">
    <property type="entry name" value="ubiquitin"/>
    <property type="match status" value="1"/>
</dbReference>
<keyword evidence="6 12" id="KW-0863">Zinc-finger</keyword>
<keyword evidence="8" id="KW-0862">Zinc</keyword>
<feature type="compositionally biased region" description="Low complexity" evidence="14">
    <location>
        <begin position="584"/>
        <end position="595"/>
    </location>
</feature>
<evidence type="ECO:0000256" key="11">
    <source>
        <dbReference type="ARBA" id="ARBA00023306"/>
    </source>
</evidence>
<dbReference type="PROSITE" id="PS50053">
    <property type="entry name" value="UBIQUITIN_2"/>
    <property type="match status" value="1"/>
</dbReference>
<dbReference type="InterPro" id="IPR036987">
    <property type="entry name" value="SRA-YDG_sf"/>
</dbReference>
<comment type="subcellular location">
    <subcellularLocation>
        <location evidence="13">Nucleus</location>
    </subcellularLocation>
</comment>
<dbReference type="InterPro" id="IPR017907">
    <property type="entry name" value="Znf_RING_CS"/>
</dbReference>
<dbReference type="Gene3D" id="2.30.280.10">
    <property type="entry name" value="SRA-YDG"/>
    <property type="match status" value="1"/>
</dbReference>
<proteinExistence type="predicted"/>
<name>A0A9N9AJF8_9GLOM</name>
<evidence type="ECO:0000256" key="4">
    <source>
        <dbReference type="ARBA" id="ARBA00022679"/>
    </source>
</evidence>
<dbReference type="InterPro" id="IPR003105">
    <property type="entry name" value="SRA_YDG"/>
</dbReference>
<feature type="domain" description="PHD-type" evidence="15">
    <location>
        <begin position="272"/>
        <end position="322"/>
    </location>
</feature>